<protein>
    <recommendedName>
        <fullName evidence="3">F-box domain-containing protein</fullName>
    </recommendedName>
</protein>
<evidence type="ECO:0000313" key="1">
    <source>
        <dbReference type="EMBL" id="KAF5320149.1"/>
    </source>
</evidence>
<accession>A0A8H5BB95</accession>
<name>A0A8H5BB95_9AGAR</name>
<sequence length="462" mass="53054">MQSTQITHLKPQDGVPYEILRDIFLLTLPERDCDRIHPSYPPTIISQVCSHWREITFSEPKFWDTVIFNSIPRNHGHSNQRRADQHNRFITSGTVQRWFHRAGGSHTLVLGEEASDMPSSCLISLLFPIIVEFSGRIKALKIVMTSSSHLDYMRELTQVAQFGELARVEIHAEMRESMTSLDLEAVGAIHAFNDKTFKLNEAHFKVDMAPPVHFVMPWRQLRRVKLTGCPWRPVLPTDWIALLRLCPDLETAELINPYDPERWPEAMSLSDVPKLDQDDELSLVSLTIHDADSILHDQHRTGSPECMFIHLLEFAHLKHLEIRVQNAPWTAHSEQPERWLVQALSGLKSLESLTLYTSGRNDSFYPYRIHAIVQYWRATPPEGFGALRSFTLQYSHNHAPELVRLLQGPLSTTRCPYLSMTIAGEDEEMGMWGALLAHPLFSSVVDRLKVTPRSEFNFQQVE</sequence>
<organism evidence="1 2">
    <name type="scientific">Ephemerocybe angulata</name>
    <dbReference type="NCBI Taxonomy" id="980116"/>
    <lineage>
        <taxon>Eukaryota</taxon>
        <taxon>Fungi</taxon>
        <taxon>Dikarya</taxon>
        <taxon>Basidiomycota</taxon>
        <taxon>Agaricomycotina</taxon>
        <taxon>Agaricomycetes</taxon>
        <taxon>Agaricomycetidae</taxon>
        <taxon>Agaricales</taxon>
        <taxon>Agaricineae</taxon>
        <taxon>Psathyrellaceae</taxon>
        <taxon>Ephemerocybe</taxon>
    </lineage>
</organism>
<evidence type="ECO:0000313" key="2">
    <source>
        <dbReference type="Proteomes" id="UP000541558"/>
    </source>
</evidence>
<dbReference type="EMBL" id="JAACJK010000171">
    <property type="protein sequence ID" value="KAF5320149.1"/>
    <property type="molecule type" value="Genomic_DNA"/>
</dbReference>
<reference evidence="1 2" key="1">
    <citation type="journal article" date="2020" name="ISME J.">
        <title>Uncovering the hidden diversity of litter-decomposition mechanisms in mushroom-forming fungi.</title>
        <authorList>
            <person name="Floudas D."/>
            <person name="Bentzer J."/>
            <person name="Ahren D."/>
            <person name="Johansson T."/>
            <person name="Persson P."/>
            <person name="Tunlid A."/>
        </authorList>
    </citation>
    <scope>NUCLEOTIDE SEQUENCE [LARGE SCALE GENOMIC DNA]</scope>
    <source>
        <strain evidence="1 2">CBS 175.51</strain>
    </source>
</reference>
<dbReference type="OrthoDB" id="3266451at2759"/>
<dbReference type="AlphaFoldDB" id="A0A8H5BB95"/>
<evidence type="ECO:0008006" key="3">
    <source>
        <dbReference type="Google" id="ProtNLM"/>
    </source>
</evidence>
<gene>
    <name evidence="1" type="ORF">D9611_010294</name>
</gene>
<dbReference type="Proteomes" id="UP000541558">
    <property type="component" value="Unassembled WGS sequence"/>
</dbReference>
<keyword evidence="2" id="KW-1185">Reference proteome</keyword>
<proteinExistence type="predicted"/>
<comment type="caution">
    <text evidence="1">The sequence shown here is derived from an EMBL/GenBank/DDBJ whole genome shotgun (WGS) entry which is preliminary data.</text>
</comment>